<evidence type="ECO:0000313" key="1">
    <source>
        <dbReference type="EMBL" id="KAK3900527.1"/>
    </source>
</evidence>
<gene>
    <name evidence="1" type="ORF">C8A05DRAFT_17173</name>
</gene>
<protein>
    <submittedName>
        <fullName evidence="1">Uncharacterized protein</fullName>
    </submittedName>
</protein>
<reference evidence="1" key="1">
    <citation type="journal article" date="2023" name="Mol. Phylogenet. Evol.">
        <title>Genome-scale phylogeny and comparative genomics of the fungal order Sordariales.</title>
        <authorList>
            <person name="Hensen N."/>
            <person name="Bonometti L."/>
            <person name="Westerberg I."/>
            <person name="Brannstrom I.O."/>
            <person name="Guillou S."/>
            <person name="Cros-Aarteil S."/>
            <person name="Calhoun S."/>
            <person name="Haridas S."/>
            <person name="Kuo A."/>
            <person name="Mondo S."/>
            <person name="Pangilinan J."/>
            <person name="Riley R."/>
            <person name="LaButti K."/>
            <person name="Andreopoulos B."/>
            <person name="Lipzen A."/>
            <person name="Chen C."/>
            <person name="Yan M."/>
            <person name="Daum C."/>
            <person name="Ng V."/>
            <person name="Clum A."/>
            <person name="Steindorff A."/>
            <person name="Ohm R.A."/>
            <person name="Martin F."/>
            <person name="Silar P."/>
            <person name="Natvig D.O."/>
            <person name="Lalanne C."/>
            <person name="Gautier V."/>
            <person name="Ament-Velasquez S.L."/>
            <person name="Kruys A."/>
            <person name="Hutchinson M.I."/>
            <person name="Powell A.J."/>
            <person name="Barry K."/>
            <person name="Miller A.N."/>
            <person name="Grigoriev I.V."/>
            <person name="Debuchy R."/>
            <person name="Gladieux P."/>
            <person name="Hiltunen Thoren M."/>
            <person name="Johannesson H."/>
        </authorList>
    </citation>
    <scope>NUCLEOTIDE SEQUENCE</scope>
    <source>
        <strain evidence="1">CBS 103.79</strain>
    </source>
</reference>
<dbReference type="AlphaFoldDB" id="A0AAN6RRA2"/>
<dbReference type="Proteomes" id="UP001303889">
    <property type="component" value="Unassembled WGS sequence"/>
</dbReference>
<dbReference type="EMBL" id="MU855662">
    <property type="protein sequence ID" value="KAK3900527.1"/>
    <property type="molecule type" value="Genomic_DNA"/>
</dbReference>
<comment type="caution">
    <text evidence="1">The sequence shown here is derived from an EMBL/GenBank/DDBJ whole genome shotgun (WGS) entry which is preliminary data.</text>
</comment>
<organism evidence="1 2">
    <name type="scientific">Staphylotrichum tortipilum</name>
    <dbReference type="NCBI Taxonomy" id="2831512"/>
    <lineage>
        <taxon>Eukaryota</taxon>
        <taxon>Fungi</taxon>
        <taxon>Dikarya</taxon>
        <taxon>Ascomycota</taxon>
        <taxon>Pezizomycotina</taxon>
        <taxon>Sordariomycetes</taxon>
        <taxon>Sordariomycetidae</taxon>
        <taxon>Sordariales</taxon>
        <taxon>Chaetomiaceae</taxon>
        <taxon>Staphylotrichum</taxon>
    </lineage>
</organism>
<name>A0AAN6RRA2_9PEZI</name>
<feature type="non-terminal residue" evidence="1">
    <location>
        <position position="1"/>
    </location>
</feature>
<sequence>AMAVRLVIPPCGEMPKHQHHLPPEATSLRVSIGASRAEVQRLIPNLFPPPSVDEDVSDEDFYDQNPGVEFAKLVFAELFGRAPSEQTPGDFVFRQAAFGGDGNMITDYDITFDHLVPDREDSPEVLQLNTFSLAQLKYSKIPLDQYATEGNVILLPRCCQTRIGSTDRGRVNDMVRLARQSYDEESVEDIQWRAQFSGSPCSAEGSTVLGQTALGFNLSPRGQPADA</sequence>
<evidence type="ECO:0000313" key="2">
    <source>
        <dbReference type="Proteomes" id="UP001303889"/>
    </source>
</evidence>
<accession>A0AAN6RRA2</accession>
<keyword evidence="2" id="KW-1185">Reference proteome</keyword>
<proteinExistence type="predicted"/>
<reference evidence="1" key="2">
    <citation type="submission" date="2023-05" db="EMBL/GenBank/DDBJ databases">
        <authorList>
            <consortium name="Lawrence Berkeley National Laboratory"/>
            <person name="Steindorff A."/>
            <person name="Hensen N."/>
            <person name="Bonometti L."/>
            <person name="Westerberg I."/>
            <person name="Brannstrom I.O."/>
            <person name="Guillou S."/>
            <person name="Cros-Aarteil S."/>
            <person name="Calhoun S."/>
            <person name="Haridas S."/>
            <person name="Kuo A."/>
            <person name="Mondo S."/>
            <person name="Pangilinan J."/>
            <person name="Riley R."/>
            <person name="Labutti K."/>
            <person name="Andreopoulos B."/>
            <person name="Lipzen A."/>
            <person name="Chen C."/>
            <person name="Yanf M."/>
            <person name="Daum C."/>
            <person name="Ng V."/>
            <person name="Clum A."/>
            <person name="Ohm R."/>
            <person name="Martin F."/>
            <person name="Silar P."/>
            <person name="Natvig D."/>
            <person name="Lalanne C."/>
            <person name="Gautier V."/>
            <person name="Ament-Velasquez S.L."/>
            <person name="Kruys A."/>
            <person name="Hutchinson M.I."/>
            <person name="Powell A.J."/>
            <person name="Barry K."/>
            <person name="Miller A.N."/>
            <person name="Grigoriev I.V."/>
            <person name="Debuchy R."/>
            <person name="Gladieux P."/>
            <person name="Thoren M.H."/>
            <person name="Johannesson H."/>
        </authorList>
    </citation>
    <scope>NUCLEOTIDE SEQUENCE</scope>
    <source>
        <strain evidence="1">CBS 103.79</strain>
    </source>
</reference>